<feature type="compositionally biased region" description="Low complexity" evidence="5">
    <location>
        <begin position="2123"/>
        <end position="2147"/>
    </location>
</feature>
<dbReference type="InterPro" id="IPR024298">
    <property type="entry name" value="Sec16_Sec23-bd"/>
</dbReference>
<feature type="compositionally biased region" description="Pro residues" evidence="5">
    <location>
        <begin position="193"/>
        <end position="205"/>
    </location>
</feature>
<feature type="domain" description="Sec16 Sec23-binding" evidence="6">
    <location>
        <begin position="1510"/>
        <end position="1675"/>
    </location>
</feature>
<feature type="compositionally biased region" description="Low complexity" evidence="5">
    <location>
        <begin position="1116"/>
        <end position="1133"/>
    </location>
</feature>
<dbReference type="Proteomes" id="UP000674143">
    <property type="component" value="Unassembled WGS sequence"/>
</dbReference>
<feature type="compositionally biased region" description="Low complexity" evidence="5">
    <location>
        <begin position="338"/>
        <end position="350"/>
    </location>
</feature>
<feature type="compositionally biased region" description="Basic and acidic residues" evidence="5">
    <location>
        <begin position="821"/>
        <end position="830"/>
    </location>
</feature>
<dbReference type="GO" id="GO:0005783">
    <property type="term" value="C:endoplasmic reticulum"/>
    <property type="evidence" value="ECO:0007669"/>
    <property type="project" value="UniProtKB-SubCell"/>
</dbReference>
<dbReference type="GO" id="GO:0016192">
    <property type="term" value="P:vesicle-mediated transport"/>
    <property type="evidence" value="ECO:0007669"/>
    <property type="project" value="UniProtKB-KW"/>
</dbReference>
<dbReference type="Pfam" id="PF12931">
    <property type="entry name" value="TPR_Sec16"/>
    <property type="match status" value="1"/>
</dbReference>
<feature type="compositionally biased region" description="Low complexity" evidence="5">
    <location>
        <begin position="2175"/>
        <end position="2186"/>
    </location>
</feature>
<feature type="compositionally biased region" description="Low complexity" evidence="5">
    <location>
        <begin position="578"/>
        <end position="596"/>
    </location>
</feature>
<feature type="region of interest" description="Disordered" evidence="5">
    <location>
        <begin position="1587"/>
        <end position="1610"/>
    </location>
</feature>
<feature type="compositionally biased region" description="Pro residues" evidence="5">
    <location>
        <begin position="1"/>
        <end position="10"/>
    </location>
</feature>
<dbReference type="RefSeq" id="XP_067061511.1">
    <property type="nucleotide sequence ID" value="XM_067205574.1"/>
</dbReference>
<evidence type="ECO:0000256" key="2">
    <source>
        <dbReference type="ARBA" id="ARBA00022448"/>
    </source>
</evidence>
<feature type="compositionally biased region" description="Polar residues" evidence="5">
    <location>
        <begin position="1901"/>
        <end position="1913"/>
    </location>
</feature>
<feature type="compositionally biased region" description="Low complexity" evidence="5">
    <location>
        <begin position="1158"/>
        <end position="1169"/>
    </location>
</feature>
<evidence type="ECO:0000256" key="3">
    <source>
        <dbReference type="ARBA" id="ARBA00022824"/>
    </source>
</evidence>
<feature type="region of interest" description="Disordered" evidence="5">
    <location>
        <begin position="1"/>
        <end position="40"/>
    </location>
</feature>
<feature type="compositionally biased region" description="Polar residues" evidence="5">
    <location>
        <begin position="1099"/>
        <end position="1115"/>
    </location>
</feature>
<name>A0A836H1I6_9TRYP</name>
<feature type="compositionally biased region" description="Polar residues" evidence="5">
    <location>
        <begin position="1037"/>
        <end position="1049"/>
    </location>
</feature>
<feature type="region of interest" description="Disordered" evidence="5">
    <location>
        <begin position="56"/>
        <end position="391"/>
    </location>
</feature>
<feature type="compositionally biased region" description="Pro residues" evidence="5">
    <location>
        <begin position="1840"/>
        <end position="1849"/>
    </location>
</feature>
<feature type="compositionally biased region" description="Low complexity" evidence="5">
    <location>
        <begin position="1944"/>
        <end position="1959"/>
    </location>
</feature>
<feature type="compositionally biased region" description="Polar residues" evidence="5">
    <location>
        <begin position="1170"/>
        <end position="1189"/>
    </location>
</feature>
<feature type="compositionally biased region" description="Polar residues" evidence="5">
    <location>
        <begin position="1867"/>
        <end position="1880"/>
    </location>
</feature>
<feature type="compositionally biased region" description="Basic and acidic residues" evidence="5">
    <location>
        <begin position="2036"/>
        <end position="2054"/>
    </location>
</feature>
<feature type="region of interest" description="Disordered" evidence="5">
    <location>
        <begin position="1840"/>
        <end position="2058"/>
    </location>
</feature>
<keyword evidence="4" id="KW-0931">ER-Golgi transport</keyword>
<feature type="compositionally biased region" description="Basic and acidic residues" evidence="5">
    <location>
        <begin position="568"/>
        <end position="577"/>
    </location>
</feature>
<dbReference type="EMBL" id="JAFHLR010000029">
    <property type="protein sequence ID" value="KAG5473508.1"/>
    <property type="molecule type" value="Genomic_DNA"/>
</dbReference>
<keyword evidence="2" id="KW-0813">Transport</keyword>
<evidence type="ECO:0000256" key="5">
    <source>
        <dbReference type="SAM" id="MobiDB-lite"/>
    </source>
</evidence>
<evidence type="ECO:0000313" key="7">
    <source>
        <dbReference type="EMBL" id="KAG5473508.1"/>
    </source>
</evidence>
<feature type="region of interest" description="Disordered" evidence="5">
    <location>
        <begin position="1303"/>
        <end position="1323"/>
    </location>
</feature>
<feature type="region of interest" description="Disordered" evidence="5">
    <location>
        <begin position="2123"/>
        <end position="2196"/>
    </location>
</feature>
<feature type="region of interest" description="Disordered" evidence="5">
    <location>
        <begin position="557"/>
        <end position="600"/>
    </location>
</feature>
<sequence>MSGSLTPPPRTGGAPHPLSVFSKRPAGPPGAPSPSSTDALAARRSTLLSAYSRYANPVSGATVPPPAIAGSGSAPPPGSVAPAAQPPPAQPLMSSYATEAMRGNPSPTTQLTFAQLSGSSPNLPYPAHPRAAALDAPLAPSPQPPSSTTAAGGPRIGGGSRYLVPHYAFGGETHPSFGGPPPPVAQPSAPSSASPPPPPPPPAPPGGATRFFMEHTETGVQQERVLPSVPSLAKEASPLPPPALFSSPPDPTAAPVGPPLATRVSGAALARPGGSSTSSNGRQSRRGSCEVAGQGAPTHSSKELRAFFGEANSLDETTTAAAAAHHSRPSSRGSNTPAGLATASAAALEAGGRRTPSGTGQPPNSGSGLRRSVPTFLQPGGGDRVAQRPLRAASSAVDSAATVSRGRQLLEAALTSRGTRHTPLRNTPFASLPAHRQRQLSASLKENQGTPISDREADAAVAELKAEGCSVVGDQLITALANKSSDNDRSAVTPLLAQELVTLRNGLVSSGVGDSVLSRNARQLMGGNEESLTWDAALPLNEQAGDSKDLSAWHNSLQQAGAPPGKPDATRGDHGSRADAASADSHLSAPPGNRNGRIGGGAAAPGAEVYALENTLTPCFGARGPLPTSAVELSQNALNAEGTSAGANDTAVAAVAHVNPFCTMARRSGGGSTAALPPQQHYTPYSGFQRGAPPSSSGSASAGKVSRVPLSCYPGVDSSAREKPRSPKVISTAEGADEAKLPLPPLPQQQHQQPLLAPGGGDTAPAAGPATGFTTPRGGGAGSIPEAQQQKPQHPLPPSRPSSLHAPSGMSRGSYAASPYIRDEDARAVDGESPMPLRPPSFDSVPRLEGTQREAVEQGDVEVGAIDAGVLNCTDGDDDDNAVRYSMLDGPSDGDGAAGQPLPQSQPDQCAEPPHSSVPNTGAASPFSTIRTRAQPKLTHEVQQQSPPLPTQQPQEQEQRQEAPADHSFHRELQPSAHPPPKLSMRAIYDSSASRPHPGQASLRSKKLSEGSFSTGNPTEPLHRVTELQPSPHIAADTSSFHDSPSVSNPFLEPDENFLFTTLSVPLPDGANATANSAVGRKPHQTLGSSLVSVRLAQAQQESPQYAEQLRSPNHLSTSSLEPSGPLPLSKGSPAPPVSEIDSMTALSPRLAGGDGAPGAASASSDPASMTTGTAAARTPGSTTLVNPFSKPTPNPNCYSSAASVSINGGCALSGGTSLTGSFAGGAGRKKSRRSVAPCFAIFVGGAILPPGVQGGNSRERRGFPCIAVCFSPSSRSPLVTNSGWSPSGQPIPLASSRSASVRATSLSGSNRANTSPVPRPLGTGTLGGSIGTCVSFCSVTEALTARGSVVDRKGIRGTEYGRRYVRALTDAVLPCALHADKWEARDQATGTEVARVMEALKGCVPAPLGDVVEVMLMDALPQKAEDSFVWKNNGGRRLAELLTQAAEAEVRWLESTASSRGPTANVTAAAGGTSATRSSDALVPISPLKLATSAVAYDPKERSAALRRVEDLLCTGQRVEAVEAALEAHLHVHALLISMMCPTKDLYLRSVQAVMQHELLVTSPLAHAYSMFNEMPLPPLVLSPPRACEEGGEEAPASERGGASEAAQHQRQIFLRDQATLQRTWRRHAAVLLANFTRHSGGGLLQLAVTLQQLHLVVEAHTCLLLLHLTPLGMASPARAGAEPLPPASSLSPEDVENLLPRPDQRQVMEEIRRRIGIVGGTYHPTQGCRASFLTPVKTVLTQLVQLVSARLDARAPPLSLPESAEPPVLFHGLPHGQPRDDVGYRMMQVLWLRELGLGTEAGQALHALLQRMAPPLAFSLRAPPRTLNELVYLFGGVPPPSPQPPPDAAGSPTAAARGESAPESEATTQQPSPSTSIGLPSHSREGLPQDTDNAAAEIPSTNMLPSMPATTEENHPAGLSLPLNPQQSPPGIPQHPLSLDRASPPSTSPGTAAAPLTRDQRAAALHPPERSAPSQIPSTHQLQAQRQPLLPPQRAAPTTASKAGKSRQPAPRRSRSLDALRNFFFRRGNSEAASEEKAEEAKPMHLDTEKPPAFDPVTGRWLFEETEEEKRLRELAKAGPPKMAPKAAAPTASTVAAGPTSAKAAEAAASSPALLGAALPRQPAAGAARRPGLACPGPGAPAPAHAGGGMPAPRPAGGAPAIVGRDVLPPTMAGRGAARPGGRPQYVDMFNSIN</sequence>
<feature type="compositionally biased region" description="Low complexity" evidence="5">
    <location>
        <begin position="691"/>
        <end position="703"/>
    </location>
</feature>
<evidence type="ECO:0000313" key="8">
    <source>
        <dbReference type="Proteomes" id="UP000674143"/>
    </source>
</evidence>
<protein>
    <recommendedName>
        <fullName evidence="6">Sec16 Sec23-binding domain-containing protein</fullName>
    </recommendedName>
</protein>
<feature type="compositionally biased region" description="Basic and acidic residues" evidence="5">
    <location>
        <begin position="957"/>
        <end position="973"/>
    </location>
</feature>
<keyword evidence="3" id="KW-0256">Endoplasmic reticulum</keyword>
<dbReference type="GeneID" id="92359508"/>
<feature type="region of interest" description="Disordered" evidence="5">
    <location>
        <begin position="667"/>
        <end position="1084"/>
    </location>
</feature>
<comment type="caution">
    <text evidence="7">The sequence shown here is derived from an EMBL/GenBank/DDBJ whole genome shotgun (WGS) entry which is preliminary data.</text>
</comment>
<feature type="compositionally biased region" description="Polar residues" evidence="5">
    <location>
        <begin position="105"/>
        <end position="122"/>
    </location>
</feature>
<evidence type="ECO:0000256" key="1">
    <source>
        <dbReference type="ARBA" id="ARBA00004240"/>
    </source>
</evidence>
<feature type="compositionally biased region" description="Low complexity" evidence="5">
    <location>
        <begin position="1983"/>
        <end position="2002"/>
    </location>
</feature>
<keyword evidence="8" id="KW-1185">Reference proteome</keyword>
<dbReference type="KEGG" id="loi:92359508"/>
<feature type="compositionally biased region" description="Low complexity" evidence="5">
    <location>
        <begin position="748"/>
        <end position="776"/>
    </location>
</feature>
<proteinExistence type="predicted"/>
<reference evidence="8" key="2">
    <citation type="journal article" date="2021" name="Sci. Data">
        <title>Chromosome-scale genome sequencing, assembly and annotation of six genomes from subfamily Leishmaniinae.</title>
        <authorList>
            <person name="Almutairi H."/>
            <person name="Urbaniak M.D."/>
            <person name="Bates M.D."/>
            <person name="Jariyapan N."/>
            <person name="Kwakye-Nuako G."/>
            <person name="Thomaz Soccol V."/>
            <person name="Al-Salem W.S."/>
            <person name="Dillon R.J."/>
            <person name="Bates P.A."/>
            <person name="Gatherer D."/>
        </authorList>
    </citation>
    <scope>NUCLEOTIDE SEQUENCE [LARGE SCALE GENOMIC DNA]</scope>
</reference>
<feature type="compositionally biased region" description="Pro residues" evidence="5">
    <location>
        <begin position="74"/>
        <end position="90"/>
    </location>
</feature>
<feature type="compositionally biased region" description="Polar residues" evidence="5">
    <location>
        <begin position="356"/>
        <end position="367"/>
    </location>
</feature>
<accession>A0A836H1I6</accession>
<feature type="compositionally biased region" description="Polar residues" evidence="5">
    <location>
        <begin position="917"/>
        <end position="932"/>
    </location>
</feature>
<evidence type="ECO:0000259" key="6">
    <source>
        <dbReference type="Pfam" id="PF12931"/>
    </source>
</evidence>
<feature type="compositionally biased region" description="Low complexity" evidence="5">
    <location>
        <begin position="128"/>
        <end position="138"/>
    </location>
</feature>
<comment type="subcellular location">
    <subcellularLocation>
        <location evidence="1">Endoplasmic reticulum</location>
    </subcellularLocation>
</comment>
<reference evidence="8" key="1">
    <citation type="journal article" date="2021" name="Microbiol. Resour. Announc.">
        <title>LGAAP: Leishmaniinae Genome Assembly and Annotation Pipeline.</title>
        <authorList>
            <person name="Almutairi H."/>
            <person name="Urbaniak M.D."/>
            <person name="Bates M.D."/>
            <person name="Jariyapan N."/>
            <person name="Kwakye-Nuako G."/>
            <person name="Thomaz-Soccol V."/>
            <person name="Al-Salem W.S."/>
            <person name="Dillon R.J."/>
            <person name="Bates P.A."/>
            <person name="Gatherer D."/>
        </authorList>
    </citation>
    <scope>NUCLEOTIDE SEQUENCE [LARGE SCALE GENOMIC DNA]</scope>
</reference>
<gene>
    <name evidence="7" type="ORF">LSCM4_03577</name>
</gene>
<feature type="region of interest" description="Disordered" evidence="5">
    <location>
        <begin position="1099"/>
        <end position="1189"/>
    </location>
</feature>
<feature type="compositionally biased region" description="Pro residues" evidence="5">
    <location>
        <begin position="238"/>
        <end position="258"/>
    </location>
</feature>
<evidence type="ECO:0000256" key="4">
    <source>
        <dbReference type="ARBA" id="ARBA00022892"/>
    </source>
</evidence>
<organism evidence="7 8">
    <name type="scientific">Leishmania orientalis</name>
    <dbReference type="NCBI Taxonomy" id="2249476"/>
    <lineage>
        <taxon>Eukaryota</taxon>
        <taxon>Discoba</taxon>
        <taxon>Euglenozoa</taxon>
        <taxon>Kinetoplastea</taxon>
        <taxon>Metakinetoplastina</taxon>
        <taxon>Trypanosomatida</taxon>
        <taxon>Trypanosomatidae</taxon>
        <taxon>Leishmaniinae</taxon>
        <taxon>Leishmania</taxon>
    </lineage>
</organism>